<proteinExistence type="predicted"/>
<sequence length="277" mass="31326">MTLVPKQEPVRLAKRVSDLMACSRRDAETYIAGGWVLVDGRVVEQPNFMVQDQAVTLHEQANLKPPLPVTILLHKPAGYDFGLTYQLNTTKRRVKTGSDTQAAVAEIDEETKADLIKYDALQFLTLETQEKGDRTGIRPLHSHFHKLTPTLPLESAASGLVIYTQDRSVARKLIDDASRVEQEFIVQVEGVLSEQDLKRLNQGFYHKGVLLPAAKVSWQNENNLRFALKNVQIDQIEQMCQGVGLKVLAMKRIRIGRISMSKLAVGEWRYLLGYERF</sequence>
<evidence type="ECO:0000256" key="4">
    <source>
        <dbReference type="ARBA" id="ARBA00039989"/>
    </source>
</evidence>
<dbReference type="GO" id="GO:0160138">
    <property type="term" value="F:23S rRNA pseudouridine(2604) synthase activity"/>
    <property type="evidence" value="ECO:0007669"/>
    <property type="project" value="UniProtKB-EC"/>
</dbReference>
<evidence type="ECO:0000313" key="12">
    <source>
        <dbReference type="EMBL" id="AXI03335.1"/>
    </source>
</evidence>
<gene>
    <name evidence="12" type="ORF">HYN46_11075</name>
</gene>
<dbReference type="CDD" id="cd02555">
    <property type="entry name" value="PSSA_1"/>
    <property type="match status" value="1"/>
</dbReference>
<evidence type="ECO:0000256" key="3">
    <source>
        <dbReference type="ARBA" id="ARBA00038922"/>
    </source>
</evidence>
<keyword evidence="13" id="KW-1185">Reference proteome</keyword>
<reference evidence="12 13" key="1">
    <citation type="submission" date="2018-07" db="EMBL/GenBank/DDBJ databases">
        <title>Genome sequencing of Moraxellaceae gen. HYN0046.</title>
        <authorList>
            <person name="Kim M."/>
            <person name="Yi H."/>
        </authorList>
    </citation>
    <scope>NUCLEOTIDE SEQUENCE [LARGE SCALE GENOMIC DNA]</scope>
    <source>
        <strain evidence="12 13">HYN0046</strain>
    </source>
</reference>
<organism evidence="12 13">
    <name type="scientific">Aquirhabdus parva</name>
    <dbReference type="NCBI Taxonomy" id="2283318"/>
    <lineage>
        <taxon>Bacteria</taxon>
        <taxon>Pseudomonadati</taxon>
        <taxon>Pseudomonadota</taxon>
        <taxon>Gammaproteobacteria</taxon>
        <taxon>Moraxellales</taxon>
        <taxon>Moraxellaceae</taxon>
        <taxon>Aquirhabdus</taxon>
    </lineage>
</organism>
<dbReference type="InterPro" id="IPR020103">
    <property type="entry name" value="PsdUridine_synth_cat_dom_sf"/>
</dbReference>
<dbReference type="PANTHER" id="PTHR47683">
    <property type="entry name" value="PSEUDOURIDINE SYNTHASE FAMILY PROTEIN-RELATED"/>
    <property type="match status" value="1"/>
</dbReference>
<comment type="catalytic activity">
    <reaction evidence="1">
        <text>uridine(35) in tRNA(Tyr) = pseudouridine(35) in tRNA(Tyr)</text>
        <dbReference type="Rhea" id="RHEA:60556"/>
        <dbReference type="Rhea" id="RHEA-COMP:15607"/>
        <dbReference type="Rhea" id="RHEA-COMP:15608"/>
        <dbReference type="ChEBI" id="CHEBI:65314"/>
        <dbReference type="ChEBI" id="CHEBI:65315"/>
    </reaction>
</comment>
<evidence type="ECO:0000256" key="6">
    <source>
        <dbReference type="ARBA" id="ARBA00041697"/>
    </source>
</evidence>
<dbReference type="PANTHER" id="PTHR47683:SF2">
    <property type="entry name" value="RNA-BINDING S4 DOMAIN-CONTAINING PROTEIN"/>
    <property type="match status" value="1"/>
</dbReference>
<dbReference type="AlphaFoldDB" id="A0A345P7S6"/>
<dbReference type="PROSITE" id="PS50889">
    <property type="entry name" value="S4"/>
    <property type="match status" value="1"/>
</dbReference>
<evidence type="ECO:0000256" key="2">
    <source>
        <dbReference type="ARBA" id="ARBA00036535"/>
    </source>
</evidence>
<dbReference type="SUPFAM" id="SSF55174">
    <property type="entry name" value="Alpha-L RNA-binding motif"/>
    <property type="match status" value="1"/>
</dbReference>
<dbReference type="Pfam" id="PF01479">
    <property type="entry name" value="S4"/>
    <property type="match status" value="1"/>
</dbReference>
<dbReference type="SUPFAM" id="SSF55120">
    <property type="entry name" value="Pseudouridine synthase"/>
    <property type="match status" value="1"/>
</dbReference>
<evidence type="ECO:0000256" key="9">
    <source>
        <dbReference type="ARBA" id="ARBA00043147"/>
    </source>
</evidence>
<accession>A0A345P7S6</accession>
<evidence type="ECO:0000256" key="1">
    <source>
        <dbReference type="ARBA" id="ARBA00036390"/>
    </source>
</evidence>
<dbReference type="GO" id="GO:0001522">
    <property type="term" value="P:pseudouridine synthesis"/>
    <property type="evidence" value="ECO:0007669"/>
    <property type="project" value="InterPro"/>
</dbReference>
<dbReference type="GO" id="GO:0006396">
    <property type="term" value="P:RNA processing"/>
    <property type="evidence" value="ECO:0007669"/>
    <property type="project" value="UniProtKB-ARBA"/>
</dbReference>
<dbReference type="OrthoDB" id="9807213at2"/>
<evidence type="ECO:0000259" key="11">
    <source>
        <dbReference type="SMART" id="SM00363"/>
    </source>
</evidence>
<dbReference type="KEGG" id="mbah:HYN46_11075"/>
<protein>
    <recommendedName>
        <fullName evidence="4">Dual-specificity RNA pseudouridine synthase RluF</fullName>
        <ecNumber evidence="3">5.4.99.21</ecNumber>
    </recommendedName>
    <alternativeName>
        <fullName evidence="6">23S rRNA pseudouridine(2604) synthase</fullName>
    </alternativeName>
    <alternativeName>
        <fullName evidence="8">Ribosomal large subunit pseudouridine synthase F</fullName>
    </alternativeName>
    <alternativeName>
        <fullName evidence="7">rRNA pseudouridylate synthase F</fullName>
    </alternativeName>
    <alternativeName>
        <fullName evidence="9">rRNA-uridine isomerase F</fullName>
    </alternativeName>
    <alternativeName>
        <fullName evidence="5">tRNA(Tyr) pseudouridine(35) synthase</fullName>
    </alternativeName>
</protein>
<feature type="domain" description="RNA-binding S4" evidence="11">
    <location>
        <begin position="10"/>
        <end position="64"/>
    </location>
</feature>
<comment type="catalytic activity">
    <reaction evidence="2">
        <text>uridine(2604) in 23S rRNA = pseudouridine(2604) in 23S rRNA</text>
        <dbReference type="Rhea" id="RHEA:38875"/>
        <dbReference type="Rhea" id="RHEA-COMP:10093"/>
        <dbReference type="Rhea" id="RHEA-COMP:10094"/>
        <dbReference type="ChEBI" id="CHEBI:65314"/>
        <dbReference type="ChEBI" id="CHEBI:65315"/>
        <dbReference type="EC" id="5.4.99.21"/>
    </reaction>
</comment>
<name>A0A345P7S6_9GAMM</name>
<dbReference type="InterPro" id="IPR036986">
    <property type="entry name" value="S4_RNA-bd_sf"/>
</dbReference>
<dbReference type="Gene3D" id="3.10.290.10">
    <property type="entry name" value="RNA-binding S4 domain"/>
    <property type="match status" value="1"/>
</dbReference>
<evidence type="ECO:0000256" key="7">
    <source>
        <dbReference type="ARBA" id="ARBA00042843"/>
    </source>
</evidence>
<evidence type="ECO:0000256" key="8">
    <source>
        <dbReference type="ARBA" id="ARBA00042890"/>
    </source>
</evidence>
<dbReference type="InterPro" id="IPR050343">
    <property type="entry name" value="RsuA_PseudoU_synthase"/>
</dbReference>
<dbReference type="Proteomes" id="UP000253940">
    <property type="component" value="Chromosome"/>
</dbReference>
<keyword evidence="10" id="KW-0694">RNA-binding</keyword>
<dbReference type="CDD" id="cd00165">
    <property type="entry name" value="S4"/>
    <property type="match status" value="1"/>
</dbReference>
<dbReference type="RefSeq" id="WP_114899444.1">
    <property type="nucleotide sequence ID" value="NZ_CP031222.1"/>
</dbReference>
<dbReference type="EC" id="5.4.99.21" evidence="3"/>
<dbReference type="Gene3D" id="3.30.2350.10">
    <property type="entry name" value="Pseudouridine synthase"/>
    <property type="match status" value="1"/>
</dbReference>
<dbReference type="InterPro" id="IPR002942">
    <property type="entry name" value="S4_RNA-bd"/>
</dbReference>
<evidence type="ECO:0000256" key="10">
    <source>
        <dbReference type="PROSITE-ProRule" id="PRU00182"/>
    </source>
</evidence>
<dbReference type="SMART" id="SM00363">
    <property type="entry name" value="S4"/>
    <property type="match status" value="1"/>
</dbReference>
<evidence type="ECO:0000256" key="5">
    <source>
        <dbReference type="ARBA" id="ARBA00041420"/>
    </source>
</evidence>
<dbReference type="EMBL" id="CP031222">
    <property type="protein sequence ID" value="AXI03335.1"/>
    <property type="molecule type" value="Genomic_DNA"/>
</dbReference>
<dbReference type="GO" id="GO:0003723">
    <property type="term" value="F:RNA binding"/>
    <property type="evidence" value="ECO:0007669"/>
    <property type="project" value="UniProtKB-KW"/>
</dbReference>
<evidence type="ECO:0000313" key="13">
    <source>
        <dbReference type="Proteomes" id="UP000253940"/>
    </source>
</evidence>